<dbReference type="GO" id="GO:0012505">
    <property type="term" value="C:endomembrane system"/>
    <property type="evidence" value="ECO:0007669"/>
    <property type="project" value="UniProtKB-SubCell"/>
</dbReference>
<keyword evidence="6" id="KW-0630">Potassium</keyword>
<proteinExistence type="predicted"/>
<keyword evidence="7 10" id="KW-1133">Transmembrane helix</keyword>
<evidence type="ECO:0000256" key="8">
    <source>
        <dbReference type="ARBA" id="ARBA00023065"/>
    </source>
</evidence>
<evidence type="ECO:0000256" key="4">
    <source>
        <dbReference type="ARBA" id="ARBA00022538"/>
    </source>
</evidence>
<keyword evidence="9 10" id="KW-0472">Membrane</keyword>
<dbReference type="Gene3D" id="3.40.50.720">
    <property type="entry name" value="NAD(P)-binding Rossmann-like Domain"/>
    <property type="match status" value="1"/>
</dbReference>
<accession>A0A7W9BCK4</accession>
<keyword evidence="2" id="KW-0813">Transport</keyword>
<evidence type="ECO:0000256" key="3">
    <source>
        <dbReference type="ARBA" id="ARBA00022449"/>
    </source>
</evidence>
<dbReference type="AlphaFoldDB" id="A0A7W9BCK4"/>
<dbReference type="GO" id="GO:0006813">
    <property type="term" value="P:potassium ion transport"/>
    <property type="evidence" value="ECO:0007669"/>
    <property type="project" value="UniProtKB-KW"/>
</dbReference>
<organism evidence="12 13">
    <name type="scientific">Sphingomonas aerophila</name>
    <dbReference type="NCBI Taxonomy" id="1344948"/>
    <lineage>
        <taxon>Bacteria</taxon>
        <taxon>Pseudomonadati</taxon>
        <taxon>Pseudomonadota</taxon>
        <taxon>Alphaproteobacteria</taxon>
        <taxon>Sphingomonadales</taxon>
        <taxon>Sphingomonadaceae</taxon>
        <taxon>Sphingomonas</taxon>
    </lineage>
</organism>
<keyword evidence="5 10" id="KW-0812">Transmembrane</keyword>
<feature type="transmembrane region" description="Helical" evidence="10">
    <location>
        <begin position="230"/>
        <end position="263"/>
    </location>
</feature>
<dbReference type="InterPro" id="IPR038770">
    <property type="entry name" value="Na+/solute_symporter_sf"/>
</dbReference>
<evidence type="ECO:0000256" key="7">
    <source>
        <dbReference type="ARBA" id="ARBA00022989"/>
    </source>
</evidence>
<dbReference type="FunFam" id="3.40.50.720:FF:000036">
    <property type="entry name" value="Glutathione-regulated potassium-efflux system protein KefB"/>
    <property type="match status" value="1"/>
</dbReference>
<dbReference type="InterPro" id="IPR036291">
    <property type="entry name" value="NAD(P)-bd_dom_sf"/>
</dbReference>
<keyword evidence="8" id="KW-0406">Ion transport</keyword>
<evidence type="ECO:0000313" key="12">
    <source>
        <dbReference type="EMBL" id="MBB5714708.1"/>
    </source>
</evidence>
<dbReference type="SUPFAM" id="SSF51735">
    <property type="entry name" value="NAD(P)-binding Rossmann-fold domains"/>
    <property type="match status" value="1"/>
</dbReference>
<feature type="transmembrane region" description="Helical" evidence="10">
    <location>
        <begin position="101"/>
        <end position="124"/>
    </location>
</feature>
<protein>
    <submittedName>
        <fullName evidence="12">CPA2 family monovalent cation:H+ antiporter-2</fullName>
    </submittedName>
</protein>
<feature type="domain" description="RCK N-terminal" evidence="11">
    <location>
        <begin position="412"/>
        <end position="529"/>
    </location>
</feature>
<evidence type="ECO:0000256" key="9">
    <source>
        <dbReference type="ARBA" id="ARBA00023136"/>
    </source>
</evidence>
<evidence type="ECO:0000256" key="5">
    <source>
        <dbReference type="ARBA" id="ARBA00022692"/>
    </source>
</evidence>
<evidence type="ECO:0000256" key="1">
    <source>
        <dbReference type="ARBA" id="ARBA00004127"/>
    </source>
</evidence>
<dbReference type="Pfam" id="PF00999">
    <property type="entry name" value="Na_H_Exchanger"/>
    <property type="match status" value="1"/>
</dbReference>
<dbReference type="InterPro" id="IPR003148">
    <property type="entry name" value="RCK_N"/>
</dbReference>
<feature type="transmembrane region" description="Helical" evidence="10">
    <location>
        <begin position="74"/>
        <end position="92"/>
    </location>
</feature>
<feature type="transmembrane region" description="Helical" evidence="10">
    <location>
        <begin position="275"/>
        <end position="295"/>
    </location>
</feature>
<name>A0A7W9BCK4_9SPHN</name>
<evidence type="ECO:0000259" key="11">
    <source>
        <dbReference type="PROSITE" id="PS51201"/>
    </source>
</evidence>
<keyword evidence="13" id="KW-1185">Reference proteome</keyword>
<evidence type="ECO:0000256" key="10">
    <source>
        <dbReference type="SAM" id="Phobius"/>
    </source>
</evidence>
<evidence type="ECO:0000313" key="13">
    <source>
        <dbReference type="Proteomes" id="UP000546200"/>
    </source>
</evidence>
<dbReference type="EMBL" id="JACIJK010000004">
    <property type="protein sequence ID" value="MBB5714708.1"/>
    <property type="molecule type" value="Genomic_DNA"/>
</dbReference>
<comment type="caution">
    <text evidence="12">The sequence shown here is derived from an EMBL/GenBank/DDBJ whole genome shotgun (WGS) entry which is preliminary data.</text>
</comment>
<feature type="transmembrane region" description="Helical" evidence="10">
    <location>
        <begin position="161"/>
        <end position="182"/>
    </location>
</feature>
<dbReference type="PROSITE" id="PS51201">
    <property type="entry name" value="RCK_N"/>
    <property type="match status" value="1"/>
</dbReference>
<evidence type="ECO:0000256" key="2">
    <source>
        <dbReference type="ARBA" id="ARBA00022448"/>
    </source>
</evidence>
<feature type="transmembrane region" description="Helical" evidence="10">
    <location>
        <begin position="35"/>
        <end position="54"/>
    </location>
</feature>
<feature type="transmembrane region" description="Helical" evidence="10">
    <location>
        <begin position="130"/>
        <end position="149"/>
    </location>
</feature>
<comment type="subcellular location">
    <subcellularLocation>
        <location evidence="1">Endomembrane system</location>
        <topology evidence="1">Multi-pass membrane protein</topology>
    </subcellularLocation>
</comment>
<feature type="transmembrane region" description="Helical" evidence="10">
    <location>
        <begin position="12"/>
        <end position="28"/>
    </location>
</feature>
<dbReference type="PANTHER" id="PTHR46157">
    <property type="entry name" value="K(+) EFFLUX ANTIPORTER 3, CHLOROPLASTIC"/>
    <property type="match status" value="1"/>
</dbReference>
<dbReference type="RefSeq" id="WP_184056272.1">
    <property type="nucleotide sequence ID" value="NZ_JACIJK010000004.1"/>
</dbReference>
<dbReference type="Gene3D" id="1.20.1530.20">
    <property type="match status" value="1"/>
</dbReference>
<keyword evidence="3" id="KW-0050">Antiport</keyword>
<dbReference type="InterPro" id="IPR006153">
    <property type="entry name" value="Cation/H_exchanger_TM"/>
</dbReference>
<dbReference type="GO" id="GO:0005886">
    <property type="term" value="C:plasma membrane"/>
    <property type="evidence" value="ECO:0007669"/>
    <property type="project" value="TreeGrafter"/>
</dbReference>
<dbReference type="PANTHER" id="PTHR46157:SF4">
    <property type="entry name" value="K(+) EFFLUX ANTIPORTER 3, CHLOROPLASTIC"/>
    <property type="match status" value="1"/>
</dbReference>
<dbReference type="Pfam" id="PF02254">
    <property type="entry name" value="TrkA_N"/>
    <property type="match status" value="1"/>
</dbReference>
<keyword evidence="4" id="KW-0633">Potassium transport</keyword>
<sequence>MAITLSNQGLSDTLVILGAAGLVIPAFARFRISPVIGFILVGMLVGPSGLGSLVTSQPWLYHITISNPHAIEPFAEFGIILLLFAIGLELSFKRIWSLRRLVFGTGAAELGGSALLIGAGLIVLGQDWQGSLGLGLALALSSTALVLPLAGTTSPVGRAAFAMLLFEDLALVPIIFLLSAIGPAGGNGLAGVGFVALMGALTIAALYVGGRFILPRLFAQAARTKSPEVFLAASLLVAIVASVATSAAGLSPIVGALLAGLLIAETDYHHEVETITAPFRGLALGVFLITVGMGVDPRALWASGPSLLLAVVGVVAVKTVVTFLLLRVANARPGVAAETGLLMGSPSETTLIVLGTATAAGLISQPTAAFWQAVTAIGLTLTPLLARLGSVAARRIERSGKDKEEPAIPDTGPGAVIIGFGRVGRIVADMLSAHDISYLAVEADVDAVAAARRDKYPVVFGDPARRGMSEKLRLAQARALILTMDDPVLTVRLTRQMRALAPDLPIIARARDPRHAAELYRAGVTDAVPETLESSLQLSEAVLVDMGMAVGPVIASIHQKRDDLRQAIRREARLDREPRIRRIRLRSQAPSSTPSTASE</sequence>
<dbReference type="GO" id="GO:1902600">
    <property type="term" value="P:proton transmembrane transport"/>
    <property type="evidence" value="ECO:0007669"/>
    <property type="project" value="InterPro"/>
</dbReference>
<feature type="transmembrane region" description="Helical" evidence="10">
    <location>
        <begin position="188"/>
        <end position="209"/>
    </location>
</feature>
<feature type="transmembrane region" description="Helical" evidence="10">
    <location>
        <begin position="307"/>
        <end position="326"/>
    </location>
</feature>
<dbReference type="GO" id="GO:0015297">
    <property type="term" value="F:antiporter activity"/>
    <property type="evidence" value="ECO:0007669"/>
    <property type="project" value="UniProtKB-KW"/>
</dbReference>
<reference evidence="12 13" key="1">
    <citation type="submission" date="2020-08" db="EMBL/GenBank/DDBJ databases">
        <title>Genomic Encyclopedia of Type Strains, Phase IV (KMG-IV): sequencing the most valuable type-strain genomes for metagenomic binning, comparative biology and taxonomic classification.</title>
        <authorList>
            <person name="Goeker M."/>
        </authorList>
    </citation>
    <scope>NUCLEOTIDE SEQUENCE [LARGE SCALE GENOMIC DNA]</scope>
    <source>
        <strain evidence="12 13">DSM 100044</strain>
    </source>
</reference>
<feature type="transmembrane region" description="Helical" evidence="10">
    <location>
        <begin position="369"/>
        <end position="388"/>
    </location>
</feature>
<dbReference type="Proteomes" id="UP000546200">
    <property type="component" value="Unassembled WGS sequence"/>
</dbReference>
<evidence type="ECO:0000256" key="6">
    <source>
        <dbReference type="ARBA" id="ARBA00022958"/>
    </source>
</evidence>
<gene>
    <name evidence="12" type="ORF">FHS94_001544</name>
</gene>